<gene>
    <name evidence="2" type="ordered locus">STAUR_7978</name>
</gene>
<proteinExistence type="predicted"/>
<dbReference type="AlphaFoldDB" id="E3FQ30"/>
<dbReference type="HOGENOM" id="CLU_100239_0_0_7"/>
<feature type="compositionally biased region" description="Pro residues" evidence="1">
    <location>
        <begin position="216"/>
        <end position="225"/>
    </location>
</feature>
<dbReference type="OrthoDB" id="1491662at2"/>
<evidence type="ECO:0000256" key="1">
    <source>
        <dbReference type="SAM" id="MobiDB-lite"/>
    </source>
</evidence>
<dbReference type="Proteomes" id="UP000001351">
    <property type="component" value="Chromosome"/>
</dbReference>
<evidence type="ECO:0000313" key="3">
    <source>
        <dbReference type="Proteomes" id="UP000001351"/>
    </source>
</evidence>
<feature type="region of interest" description="Disordered" evidence="1">
    <location>
        <begin position="189"/>
        <end position="235"/>
    </location>
</feature>
<dbReference type="RefSeq" id="WP_013378128.1">
    <property type="nucleotide sequence ID" value="NC_014623.1"/>
</dbReference>
<dbReference type="InterPro" id="IPR025455">
    <property type="entry name" value="DUF4276"/>
</dbReference>
<dbReference type="EMBL" id="CP002271">
    <property type="protein sequence ID" value="ADO75733.1"/>
    <property type="molecule type" value="Genomic_DNA"/>
</dbReference>
<dbReference type="Pfam" id="PF14103">
    <property type="entry name" value="DUF4276"/>
    <property type="match status" value="1"/>
</dbReference>
<dbReference type="eggNOG" id="ENOG5030VUZ">
    <property type="taxonomic scope" value="Bacteria"/>
</dbReference>
<organism evidence="2 3">
    <name type="scientific">Stigmatella aurantiaca (strain DW4/3-1)</name>
    <dbReference type="NCBI Taxonomy" id="378806"/>
    <lineage>
        <taxon>Bacteria</taxon>
        <taxon>Pseudomonadati</taxon>
        <taxon>Myxococcota</taxon>
        <taxon>Myxococcia</taxon>
        <taxon>Myxococcales</taxon>
        <taxon>Cystobacterineae</taxon>
        <taxon>Archangiaceae</taxon>
        <taxon>Stigmatella</taxon>
    </lineage>
</organism>
<dbReference type="KEGG" id="sur:STAUR_7978"/>
<evidence type="ECO:0000313" key="2">
    <source>
        <dbReference type="EMBL" id="ADO75733.1"/>
    </source>
</evidence>
<accession>E3FQ30</accession>
<name>E3FQ30_STIAD</name>
<dbReference type="STRING" id="378806.STAUR_7978"/>
<sequence>MKLGLIVEGHGEVQAAPLLVRRLLREWAPALQPTLLPPHRVARGQPVKEEEFRRAIEFMARKVGEGGRILVLLDADDDLPCQLGPRLLECAKRHRPDRTISIVIAAREYEAWFLASAESLQGYRGLPAELSAPPAPETVRNAKGWLDKHMPDGYQETIDQPAFTNRFDMTAARRMDSFDKFVREVGHLFGIPVPPRPPSDRSRGVQRLSGQGPAGTPSPRPWPRRPGPREEYCSG</sequence>
<reference evidence="2 3" key="1">
    <citation type="journal article" date="2011" name="Mol. Biol. Evol.">
        <title>Comparative genomic analysis of fruiting body formation in Myxococcales.</title>
        <authorList>
            <person name="Huntley S."/>
            <person name="Hamann N."/>
            <person name="Wegener-Feldbrugge S."/>
            <person name="Treuner-Lange A."/>
            <person name="Kube M."/>
            <person name="Reinhardt R."/>
            <person name="Klages S."/>
            <person name="Muller R."/>
            <person name="Ronning C.M."/>
            <person name="Nierman W.C."/>
            <person name="Sogaard-Andersen L."/>
        </authorList>
    </citation>
    <scope>NUCLEOTIDE SEQUENCE [LARGE SCALE GENOMIC DNA]</scope>
    <source>
        <strain evidence="2 3">DW4/3-1</strain>
    </source>
</reference>
<protein>
    <submittedName>
        <fullName evidence="2">Conserved uncharacterized protein</fullName>
    </submittedName>
</protein>
<keyword evidence="3" id="KW-1185">Reference proteome</keyword>